<dbReference type="Pfam" id="PF01471">
    <property type="entry name" value="PG_binding_1"/>
    <property type="match status" value="1"/>
</dbReference>
<gene>
    <name evidence="2" type="ORF">CIPAW_01G122800</name>
    <name evidence="3" type="ORF">I3842_01G120500</name>
</gene>
<protein>
    <recommendedName>
        <fullName evidence="1">Peptidoglycan binding-like domain-containing protein</fullName>
    </recommendedName>
</protein>
<comment type="caution">
    <text evidence="2">The sequence shown here is derived from an EMBL/GenBank/DDBJ whole genome shotgun (WGS) entry which is preliminary data.</text>
</comment>
<dbReference type="GO" id="GO:0003756">
    <property type="term" value="F:protein disulfide isomerase activity"/>
    <property type="evidence" value="ECO:0007669"/>
    <property type="project" value="TreeGrafter"/>
</dbReference>
<evidence type="ECO:0000313" key="4">
    <source>
        <dbReference type="Proteomes" id="UP000811609"/>
    </source>
</evidence>
<sequence>MYSSLALPLNPSLHFKPFALPHTTLLFPFPKLSSLSLFKSHVCRSANHSDYDREEIRWLREEQRWLREEQRWLREEQRWAGERDSLLCQIAELKLRIQDLEHQNSALGGGASVSETISSIAGLLQLLKEKGLIAESSSSASPMVLLEEDLKEKEVVVVDKEVVRVSEDVAKKRRRTLRKGSEGDEVRALQEALQKLGFYSGEEDMEYSSFSSGTERAVKTWQSTLGATEDGIMTAELLERLFTEQQIVGARSNIDADQKGSNVSVSPKVAGWWEYTSCMLWFHNLTDIEDGMVGANGAPDAITEVSEFQQKVVNEESVTEVEVSQHRVFLLGENRWEEPSRIAGRNKQVGNTKTKDATTKCLTCRGEGRLLCSECDGTGEPNIEPQFLEWVDEGMKCPYCEGVGFTVCDVCEGKRHT</sequence>
<dbReference type="AlphaFoldDB" id="A0A8T1RLR4"/>
<feature type="domain" description="Peptidoglycan binding-like" evidence="1">
    <location>
        <begin position="183"/>
        <end position="241"/>
    </location>
</feature>
<evidence type="ECO:0000313" key="3">
    <source>
        <dbReference type="EMBL" id="KAG6731267.1"/>
    </source>
</evidence>
<dbReference type="EMBL" id="CM031825">
    <property type="protein sequence ID" value="KAG6731267.1"/>
    <property type="molecule type" value="Genomic_DNA"/>
</dbReference>
<reference evidence="3" key="2">
    <citation type="submission" date="2021-01" db="EMBL/GenBank/DDBJ databases">
        <authorList>
            <person name="Lovell J.T."/>
            <person name="Bentley N."/>
            <person name="Bhattarai G."/>
            <person name="Jenkins J.W."/>
            <person name="Sreedasyam A."/>
            <person name="Alarcon Y."/>
            <person name="Bock C."/>
            <person name="Boston L."/>
            <person name="Carlson J."/>
            <person name="Cervantes K."/>
            <person name="Clermont K."/>
            <person name="Krom N."/>
            <person name="Kubenka K."/>
            <person name="Mamidi S."/>
            <person name="Mattison C."/>
            <person name="Monteros M."/>
            <person name="Pisani C."/>
            <person name="Plott C."/>
            <person name="Rajasekar S."/>
            <person name="Rhein H.S."/>
            <person name="Rohla C."/>
            <person name="Song M."/>
            <person name="Hilaire R.S."/>
            <person name="Shu S."/>
            <person name="Wells L."/>
            <person name="Wang X."/>
            <person name="Webber J."/>
            <person name="Heerema R.J."/>
            <person name="Klein P."/>
            <person name="Conner P."/>
            <person name="Grauke L."/>
            <person name="Grimwood J."/>
            <person name="Schmutz J."/>
            <person name="Randall J.J."/>
        </authorList>
    </citation>
    <scope>NUCLEOTIDE SEQUENCE</scope>
    <source>
        <tissue evidence="3">Leaf</tissue>
    </source>
</reference>
<dbReference type="Proteomes" id="UP000811246">
    <property type="component" value="Chromosome 1"/>
</dbReference>
<dbReference type="PANTHER" id="PTHR15852:SF16">
    <property type="entry name" value="PROTEIN DISULFIDE ISOMERASE PTAC5, CHLOROPLASTIC"/>
    <property type="match status" value="1"/>
</dbReference>
<dbReference type="PANTHER" id="PTHR15852">
    <property type="entry name" value="PLASTID TRANSCRIPTIONALLY ACTIVE PROTEIN"/>
    <property type="match status" value="1"/>
</dbReference>
<reference evidence="2" key="1">
    <citation type="submission" date="2020-12" db="EMBL/GenBank/DDBJ databases">
        <title>WGS assembly of Carya illinoinensis cv. Pawnee.</title>
        <authorList>
            <person name="Platts A."/>
            <person name="Shu S."/>
            <person name="Wright S."/>
            <person name="Barry K."/>
            <person name="Edger P."/>
            <person name="Pires J.C."/>
            <person name="Schmutz J."/>
        </authorList>
    </citation>
    <scope>NUCLEOTIDE SEQUENCE</scope>
    <source>
        <tissue evidence="2">Leaf</tissue>
    </source>
</reference>
<dbReference type="Proteomes" id="UP000811609">
    <property type="component" value="Chromosome 1"/>
</dbReference>
<dbReference type="GO" id="GO:0009507">
    <property type="term" value="C:chloroplast"/>
    <property type="evidence" value="ECO:0007669"/>
    <property type="project" value="TreeGrafter"/>
</dbReference>
<name>A0A8T1RLR4_CARIL</name>
<evidence type="ECO:0000259" key="1">
    <source>
        <dbReference type="Pfam" id="PF01471"/>
    </source>
</evidence>
<dbReference type="EMBL" id="CM031809">
    <property type="protein sequence ID" value="KAG6667756.1"/>
    <property type="molecule type" value="Genomic_DNA"/>
</dbReference>
<evidence type="ECO:0000313" key="2">
    <source>
        <dbReference type="EMBL" id="KAG6667756.1"/>
    </source>
</evidence>
<organism evidence="2 4">
    <name type="scientific">Carya illinoinensis</name>
    <name type="common">Pecan</name>
    <dbReference type="NCBI Taxonomy" id="32201"/>
    <lineage>
        <taxon>Eukaryota</taxon>
        <taxon>Viridiplantae</taxon>
        <taxon>Streptophyta</taxon>
        <taxon>Embryophyta</taxon>
        <taxon>Tracheophyta</taxon>
        <taxon>Spermatophyta</taxon>
        <taxon>Magnoliopsida</taxon>
        <taxon>eudicotyledons</taxon>
        <taxon>Gunneridae</taxon>
        <taxon>Pentapetalae</taxon>
        <taxon>rosids</taxon>
        <taxon>fabids</taxon>
        <taxon>Fagales</taxon>
        <taxon>Juglandaceae</taxon>
        <taxon>Carya</taxon>
    </lineage>
</organism>
<dbReference type="InterPro" id="IPR002477">
    <property type="entry name" value="Peptidoglycan-bd-like"/>
</dbReference>
<dbReference type="GO" id="GO:0009658">
    <property type="term" value="P:chloroplast organization"/>
    <property type="evidence" value="ECO:0007669"/>
    <property type="project" value="TreeGrafter"/>
</dbReference>
<accession>A0A8T1RLR4</accession>
<proteinExistence type="predicted"/>
<keyword evidence="4" id="KW-1185">Reference proteome</keyword>